<keyword evidence="8" id="KW-0482">Metalloprotease</keyword>
<feature type="compositionally biased region" description="Polar residues" evidence="9">
    <location>
        <begin position="459"/>
        <end position="536"/>
    </location>
</feature>
<dbReference type="PANTHER" id="PTHR12947:SF13">
    <property type="entry name" value="FI19924P1"/>
    <property type="match status" value="1"/>
</dbReference>
<feature type="region of interest" description="Disordered" evidence="9">
    <location>
        <begin position="138"/>
        <end position="187"/>
    </location>
</feature>
<dbReference type="PROSITE" id="PS50249">
    <property type="entry name" value="MPN"/>
    <property type="match status" value="1"/>
</dbReference>
<dbReference type="InterPro" id="IPR000555">
    <property type="entry name" value="JAMM/MPN+_dom"/>
</dbReference>
<feature type="compositionally biased region" description="Basic and acidic residues" evidence="9">
    <location>
        <begin position="138"/>
        <end position="148"/>
    </location>
</feature>
<dbReference type="FunCoup" id="A0A151ZFV9">
    <property type="interactions" value="149"/>
</dbReference>
<feature type="compositionally biased region" description="Low complexity" evidence="9">
    <location>
        <begin position="396"/>
        <end position="447"/>
    </location>
</feature>
<dbReference type="InterPro" id="IPR044098">
    <property type="entry name" value="STAMBP/STALP-like_MPN"/>
</dbReference>
<evidence type="ECO:0000256" key="7">
    <source>
        <dbReference type="ARBA" id="ARBA00022833"/>
    </source>
</evidence>
<dbReference type="PANTHER" id="PTHR12947">
    <property type="entry name" value="AMSH-LIKE PROTEASE"/>
    <property type="match status" value="1"/>
</dbReference>
<dbReference type="GO" id="GO:0046872">
    <property type="term" value="F:metal ion binding"/>
    <property type="evidence" value="ECO:0007669"/>
    <property type="project" value="UniProtKB-KW"/>
</dbReference>
<dbReference type="SUPFAM" id="SSF140856">
    <property type="entry name" value="USP8 N-terminal domain-like"/>
    <property type="match status" value="1"/>
</dbReference>
<dbReference type="CDD" id="cd08066">
    <property type="entry name" value="MPN_AMSH_like"/>
    <property type="match status" value="1"/>
</dbReference>
<feature type="compositionally biased region" description="Low complexity" evidence="9">
    <location>
        <begin position="541"/>
        <end position="557"/>
    </location>
</feature>
<evidence type="ECO:0000313" key="11">
    <source>
        <dbReference type="EMBL" id="KYQ92853.1"/>
    </source>
</evidence>
<keyword evidence="6" id="KW-0378">Hydrolase</keyword>
<dbReference type="GO" id="GO:0006508">
    <property type="term" value="P:proteolysis"/>
    <property type="evidence" value="ECO:0007669"/>
    <property type="project" value="UniProtKB-KW"/>
</dbReference>
<accession>A0A151ZFV9</accession>
<dbReference type="GO" id="GO:0061578">
    <property type="term" value="F:K63-linked deubiquitinase activity"/>
    <property type="evidence" value="ECO:0007669"/>
    <property type="project" value="InterPro"/>
</dbReference>
<keyword evidence="12" id="KW-1185">Reference proteome</keyword>
<dbReference type="InterPro" id="IPR037518">
    <property type="entry name" value="MPN"/>
</dbReference>
<feature type="domain" description="MPN" evidence="10">
    <location>
        <begin position="578"/>
        <end position="707"/>
    </location>
</feature>
<evidence type="ECO:0000256" key="6">
    <source>
        <dbReference type="ARBA" id="ARBA00022801"/>
    </source>
</evidence>
<dbReference type="Proteomes" id="UP000076078">
    <property type="component" value="Unassembled WGS sequence"/>
</dbReference>
<dbReference type="InterPro" id="IPR015063">
    <property type="entry name" value="USP8_dimer"/>
</dbReference>
<feature type="region of interest" description="Disordered" evidence="9">
    <location>
        <begin position="386"/>
        <end position="569"/>
    </location>
</feature>
<keyword evidence="4" id="KW-0479">Metal-binding</keyword>
<comment type="similarity">
    <text evidence="2">Belongs to the peptidase M67C family.</text>
</comment>
<evidence type="ECO:0000256" key="2">
    <source>
        <dbReference type="ARBA" id="ARBA00010981"/>
    </source>
</evidence>
<gene>
    <name evidence="11" type="ORF">DLAC_05438</name>
</gene>
<dbReference type="SMART" id="SM00232">
    <property type="entry name" value="JAB_MPN"/>
    <property type="match status" value="1"/>
</dbReference>
<sequence length="754" mass="86409">MPVEQPLHLATSIQELVNEHAESIDIDKSFKIYHYLCTSNNLIKQASIYKTEGDIERAYIYLLRFCILAIEKLPNHPEYNDVKFAKSRDTLRKDAVSKLEELENLKKQLVERYRQLQSLKDQEQEKRNQQRLLEEQKREEKRIKEQNDKLQLQEQREHQELENELKKLNDQNDELESFNKRKSENEKKLRQNLFKKQAQLLREEAIQLLKQEALKDIPDTTSTTTVANDIVPILPTNVTSDTSDILDITDDNTQQLQSTSNVIEEQPQQQQQKDQEDNVDIILPDIPKSNPSLNLDSDELIKYLEESNKQKANSIESTNTKDFLVDPDFASPPKPAISTVNIPSTPVATTSLPIVQSPKSNVNIPITYGGYPTYDQLQQQQQINYNQPKWQPPPQQLQHQQITSPPYNFSNNGYYPQQNTPPQYAYQQQPQQIPLQYNNNNFKLPPQSQLPPQYPFSPNIPQLPTNHVNITPNIPQYQQPKLPLNPSQILQKHQHPSPNLLSTQQQPQGPKQSSYLSTIQQKPNTLNTTPINQTLVGSGVQSGSVPNPQQSQQQPQQKPKTNIDSPEASKKYSKLRKIIINGEILNEFMVMAQDNTRRSIETCGILSGSLSNDVFKVTTLIIPKQEGTSDTCNTVDEHEIFEYQLENDLLTLGWIHTHPTQDCFLSAVDVHTHCSYQYLLPEAVAIVMSPRANPNFGIFRLTDPPGIQTVQKCKLKSFHPHPPVNGIPIYTKSEHVDLLWGKNDSKVVDLRKKK</sequence>
<evidence type="ECO:0000256" key="9">
    <source>
        <dbReference type="SAM" id="MobiDB-lite"/>
    </source>
</evidence>
<evidence type="ECO:0000256" key="3">
    <source>
        <dbReference type="ARBA" id="ARBA00022670"/>
    </source>
</evidence>
<feature type="compositionally biased region" description="Basic and acidic residues" evidence="9">
    <location>
        <begin position="154"/>
        <end position="170"/>
    </location>
</feature>
<dbReference type="InParanoid" id="A0A151ZFV9"/>
<dbReference type="STRING" id="361077.A0A151ZFV9"/>
<dbReference type="GO" id="GO:0016020">
    <property type="term" value="C:membrane"/>
    <property type="evidence" value="ECO:0007669"/>
    <property type="project" value="TreeGrafter"/>
</dbReference>
<dbReference type="OMA" id="HQLKQGY"/>
<keyword evidence="5" id="KW-0833">Ubl conjugation pathway</keyword>
<dbReference type="Gene3D" id="1.20.58.80">
    <property type="entry name" value="Phosphotransferase system, lactose/cellobiose-type IIA subunit"/>
    <property type="match status" value="1"/>
</dbReference>
<dbReference type="Gene3D" id="3.40.140.10">
    <property type="entry name" value="Cytidine Deaminase, domain 2"/>
    <property type="match status" value="1"/>
</dbReference>
<dbReference type="GO" id="GO:0070536">
    <property type="term" value="P:protein K63-linked deubiquitination"/>
    <property type="evidence" value="ECO:0007669"/>
    <property type="project" value="InterPro"/>
</dbReference>
<dbReference type="AlphaFoldDB" id="A0A151ZFV9"/>
<dbReference type="GO" id="GO:0005768">
    <property type="term" value="C:endosome"/>
    <property type="evidence" value="ECO:0007669"/>
    <property type="project" value="TreeGrafter"/>
</dbReference>
<evidence type="ECO:0000256" key="1">
    <source>
        <dbReference type="ARBA" id="ARBA00001947"/>
    </source>
</evidence>
<dbReference type="OrthoDB" id="3640at2759"/>
<evidence type="ECO:0000256" key="8">
    <source>
        <dbReference type="ARBA" id="ARBA00023049"/>
    </source>
</evidence>
<protein>
    <submittedName>
        <fullName evidence="11">MPN/PAD-1 domain-containing protein</fullName>
    </submittedName>
</protein>
<evidence type="ECO:0000256" key="4">
    <source>
        <dbReference type="ARBA" id="ARBA00022723"/>
    </source>
</evidence>
<dbReference type="EMBL" id="LODT01000028">
    <property type="protein sequence ID" value="KYQ92853.1"/>
    <property type="molecule type" value="Genomic_DNA"/>
</dbReference>
<keyword evidence="3" id="KW-0645">Protease</keyword>
<evidence type="ECO:0000259" key="10">
    <source>
        <dbReference type="PROSITE" id="PS50249"/>
    </source>
</evidence>
<keyword evidence="7" id="KW-0862">Zinc</keyword>
<dbReference type="SUPFAM" id="SSF102712">
    <property type="entry name" value="JAB1/MPN domain"/>
    <property type="match status" value="1"/>
</dbReference>
<name>A0A151ZFV9_TIELA</name>
<dbReference type="Pfam" id="PF08969">
    <property type="entry name" value="USP8_dimer"/>
    <property type="match status" value="1"/>
</dbReference>
<evidence type="ECO:0000313" key="12">
    <source>
        <dbReference type="Proteomes" id="UP000076078"/>
    </source>
</evidence>
<comment type="caution">
    <text evidence="11">The sequence shown here is derived from an EMBL/GenBank/DDBJ whole genome shotgun (WGS) entry which is preliminary data.</text>
</comment>
<feature type="compositionally biased region" description="Basic and acidic residues" evidence="9">
    <location>
        <begin position="177"/>
        <end position="187"/>
    </location>
</feature>
<evidence type="ECO:0000256" key="5">
    <source>
        <dbReference type="ARBA" id="ARBA00022786"/>
    </source>
</evidence>
<dbReference type="FunFam" id="3.40.140.10:FF:000033">
    <property type="entry name" value="AMSH-like protease sst2"/>
    <property type="match status" value="1"/>
</dbReference>
<comment type="cofactor">
    <cofactor evidence="1">
        <name>Zn(2+)</name>
        <dbReference type="ChEBI" id="CHEBI:29105"/>
    </cofactor>
</comment>
<proteinExistence type="inferred from homology"/>
<dbReference type="Pfam" id="PF01398">
    <property type="entry name" value="JAB"/>
    <property type="match status" value="1"/>
</dbReference>
<reference evidence="11 12" key="1">
    <citation type="submission" date="2015-12" db="EMBL/GenBank/DDBJ databases">
        <title>Dictyostelia acquired genes for synthesis and detection of signals that induce cell-type specialization by lateral gene transfer from prokaryotes.</title>
        <authorList>
            <person name="Gloeckner G."/>
            <person name="Schaap P."/>
        </authorList>
    </citation>
    <scope>NUCLEOTIDE SEQUENCE [LARGE SCALE GENOMIC DNA]</scope>
    <source>
        <strain evidence="11 12">TK</strain>
    </source>
</reference>
<organism evidence="11 12">
    <name type="scientific">Tieghemostelium lacteum</name>
    <name type="common">Slime mold</name>
    <name type="synonym">Dictyostelium lacteum</name>
    <dbReference type="NCBI Taxonomy" id="361077"/>
    <lineage>
        <taxon>Eukaryota</taxon>
        <taxon>Amoebozoa</taxon>
        <taxon>Evosea</taxon>
        <taxon>Eumycetozoa</taxon>
        <taxon>Dictyostelia</taxon>
        <taxon>Dictyosteliales</taxon>
        <taxon>Raperosteliaceae</taxon>
        <taxon>Tieghemostelium</taxon>
    </lineage>
</organism>
<dbReference type="GO" id="GO:0140492">
    <property type="term" value="F:metal-dependent deubiquitinase activity"/>
    <property type="evidence" value="ECO:0007669"/>
    <property type="project" value="InterPro"/>
</dbReference>